<accession>S4UWU8</accession>
<dbReference type="VGNC" id="VGNC:25502">
    <property type="gene designation" value="ABHD5"/>
</dbReference>
<evidence type="ECO:0000313" key="2">
    <source>
        <dbReference type="EMBL" id="AGM61315.1"/>
    </source>
</evidence>
<reference evidence="3 4" key="2">
    <citation type="submission" date="2018-03" db="EMBL/GenBank/DDBJ databases">
        <title>ARS-UCD1.2.</title>
        <authorList>
            <person name="Rosen B.D."/>
            <person name="Bickhart D.M."/>
            <person name="Koren S."/>
            <person name="Schnabel R.D."/>
            <person name="Hall R."/>
            <person name="Zimin A."/>
            <person name="Dreischer C."/>
            <person name="Schultheiss S."/>
            <person name="Schroeder S.G."/>
            <person name="Elsik C.G."/>
            <person name="Couldrey C."/>
            <person name="Liu G.E."/>
            <person name="Van Tassell C.P."/>
            <person name="Phillippy A.M."/>
            <person name="Smith T.P.L."/>
            <person name="Medrano J.F."/>
        </authorList>
    </citation>
    <scope>NUCLEOTIDE SEQUENCE [LARGE SCALE GENOMIC DNA]</scope>
    <source>
        <strain evidence="3 4">Hereford</strain>
    </source>
</reference>
<gene>
    <name evidence="2 3 5" type="primary">ABHD5</name>
</gene>
<dbReference type="GeneTree" id="ENSGT00390000016277"/>
<protein>
    <submittedName>
        <fullName evidence="3">Abhydrolase domain containing 5, lysophosphatidic acid acyltransferase</fullName>
    </submittedName>
    <submittedName>
        <fullName evidence="2">Abhydrolase domain-containing protein 5 variant 2</fullName>
    </submittedName>
</protein>
<reference evidence="3" key="3">
    <citation type="submission" date="2025-05" db="UniProtKB">
        <authorList>
            <consortium name="Ensembl"/>
        </authorList>
    </citation>
    <scope>IDENTIFICATION</scope>
    <source>
        <strain evidence="3">Hereford</strain>
    </source>
</reference>
<dbReference type="Proteomes" id="UP000009136">
    <property type="component" value="Chromosome 22"/>
</dbReference>
<dbReference type="GO" id="GO:0016787">
    <property type="term" value="F:hydrolase activity"/>
    <property type="evidence" value="ECO:0007669"/>
    <property type="project" value="UniProtKB-KW"/>
</dbReference>
<evidence type="ECO:0000313" key="4">
    <source>
        <dbReference type="Proteomes" id="UP000009136"/>
    </source>
</evidence>
<organism evidence="2">
    <name type="scientific">Bos taurus</name>
    <name type="common">Bovine</name>
    <dbReference type="NCBI Taxonomy" id="9913"/>
    <lineage>
        <taxon>Eukaryota</taxon>
        <taxon>Metazoa</taxon>
        <taxon>Chordata</taxon>
        <taxon>Craniata</taxon>
        <taxon>Vertebrata</taxon>
        <taxon>Euteleostomi</taxon>
        <taxon>Mammalia</taxon>
        <taxon>Eutheria</taxon>
        <taxon>Laurasiatheria</taxon>
        <taxon>Artiodactyla</taxon>
        <taxon>Ruminantia</taxon>
        <taxon>Pecora</taxon>
        <taxon>Bovidae</taxon>
        <taxon>Bovinae</taxon>
        <taxon>Bos</taxon>
    </lineage>
</organism>
<dbReference type="Ensembl" id="ENSBTAT00000068379.2">
    <property type="protein sequence ID" value="ENSBTAP00000060164.1"/>
    <property type="gene ID" value="ENSBTAG00000008416.7"/>
</dbReference>
<evidence type="ECO:0000256" key="1">
    <source>
        <dbReference type="SAM" id="MobiDB-lite"/>
    </source>
</evidence>
<dbReference type="VEuPathDB" id="HostDB:ENSBTAG00000008416"/>
<proteinExistence type="evidence at transcript level"/>
<dbReference type="AlphaFoldDB" id="S4UWU8"/>
<evidence type="ECO:0000313" key="3">
    <source>
        <dbReference type="Ensembl" id="ENSBTAP00000060164.1"/>
    </source>
</evidence>
<evidence type="ECO:0000313" key="5">
    <source>
        <dbReference type="VGNC" id="VGNC:25502"/>
    </source>
</evidence>
<sequence>MAAEEDGVNSADASERFKSSTAFKA</sequence>
<reference evidence="2" key="1">
    <citation type="submission" date="2012-08" db="EMBL/GenBank/DDBJ databases">
        <title>Cloning of bovine CGI-58 mRNA.</title>
        <authorList>
            <person name="Li X."/>
            <person name="Lee K."/>
        </authorList>
    </citation>
    <scope>NUCLEOTIDE SEQUENCE</scope>
</reference>
<name>S4UWU8_BOVIN</name>
<dbReference type="OrthoDB" id="7457040at2759"/>
<keyword evidence="4" id="KW-1185">Reference proteome</keyword>
<dbReference type="Bgee" id="ENSBTAG00000008416">
    <property type="expression patterns" value="Expressed in rumen papilla and 107 other cell types or tissues"/>
</dbReference>
<dbReference type="EMBL" id="JX446399">
    <property type="protein sequence ID" value="AGM61315.1"/>
    <property type="molecule type" value="mRNA"/>
</dbReference>
<feature type="region of interest" description="Disordered" evidence="1">
    <location>
        <begin position="1"/>
        <end position="25"/>
    </location>
</feature>
<keyword evidence="2" id="KW-0378">Hydrolase</keyword>